<organism evidence="1 2">
    <name type="scientific">Phaeospirillum tilakii</name>
    <dbReference type="NCBI Taxonomy" id="741673"/>
    <lineage>
        <taxon>Bacteria</taxon>
        <taxon>Pseudomonadati</taxon>
        <taxon>Pseudomonadota</taxon>
        <taxon>Alphaproteobacteria</taxon>
        <taxon>Rhodospirillales</taxon>
        <taxon>Rhodospirillaceae</taxon>
        <taxon>Phaeospirillum</taxon>
    </lineage>
</organism>
<protein>
    <submittedName>
        <fullName evidence="1">Uncharacterized protein</fullName>
    </submittedName>
</protein>
<dbReference type="Gene3D" id="3.40.570.10">
    <property type="entry name" value="Extracellular Endonuclease, subunit A"/>
    <property type="match status" value="1"/>
</dbReference>
<dbReference type="InterPro" id="IPR044929">
    <property type="entry name" value="DNA/RNA_non-sp_Endonuclease_sf"/>
</dbReference>
<dbReference type="EMBL" id="JBHUIY010000004">
    <property type="protein sequence ID" value="MFD2232825.1"/>
    <property type="molecule type" value="Genomic_DNA"/>
</dbReference>
<reference evidence="2" key="1">
    <citation type="journal article" date="2019" name="Int. J. Syst. Evol. Microbiol.">
        <title>The Global Catalogue of Microorganisms (GCM) 10K type strain sequencing project: providing services to taxonomists for standard genome sequencing and annotation.</title>
        <authorList>
            <consortium name="The Broad Institute Genomics Platform"/>
            <consortium name="The Broad Institute Genome Sequencing Center for Infectious Disease"/>
            <person name="Wu L."/>
            <person name="Ma J."/>
        </authorList>
    </citation>
    <scope>NUCLEOTIDE SEQUENCE [LARGE SCALE GENOMIC DNA]</scope>
    <source>
        <strain evidence="2">KCTC 15012</strain>
    </source>
</reference>
<dbReference type="RefSeq" id="WP_377314483.1">
    <property type="nucleotide sequence ID" value="NZ_JBHUIY010000004.1"/>
</dbReference>
<comment type="caution">
    <text evidence="1">The sequence shown here is derived from an EMBL/GenBank/DDBJ whole genome shotgun (WGS) entry which is preliminary data.</text>
</comment>
<gene>
    <name evidence="1" type="ORF">ACFSNB_03310</name>
</gene>
<keyword evidence="2" id="KW-1185">Reference proteome</keyword>
<proteinExistence type="predicted"/>
<evidence type="ECO:0000313" key="1">
    <source>
        <dbReference type="EMBL" id="MFD2232825.1"/>
    </source>
</evidence>
<dbReference type="Proteomes" id="UP001597296">
    <property type="component" value="Unassembled WGS sequence"/>
</dbReference>
<name>A0ABW5C9U4_9PROT</name>
<evidence type="ECO:0000313" key="2">
    <source>
        <dbReference type="Proteomes" id="UP001597296"/>
    </source>
</evidence>
<sequence length="255" mass="27594">MAVADDTEERLEDKVVRILGRRGIQVSAEEATFYALELTRNSENTLIPVRGRHRALKLNRLGILSSVAWRPPSDASRMRVSPFFGPVTESASSMLTEGPRPLTGLITQQEATIDSRTLMDIPPRPGLAGVMGGSAALLSGIANSEWLHLVAHSLGGGDVPANLMAGPHSLNTAMIPFERLVRTAVRKGLALRYTVTFFSDTFGTVSYVHHVEISITFPDHRTGTWTLEVDQAHPDAFINGGVLAEIEAVAARFSA</sequence>
<accession>A0ABW5C9U4</accession>